<evidence type="ECO:0000313" key="3">
    <source>
        <dbReference type="Proteomes" id="UP000748025"/>
    </source>
</evidence>
<accession>A0A9P7SSS9</accession>
<keyword evidence="3" id="KW-1185">Reference proteome</keyword>
<dbReference type="Proteomes" id="UP000748025">
    <property type="component" value="Unassembled WGS sequence"/>
</dbReference>
<organism evidence="2 3">
    <name type="scientific">Claviceps pusilla</name>
    <dbReference type="NCBI Taxonomy" id="123648"/>
    <lineage>
        <taxon>Eukaryota</taxon>
        <taxon>Fungi</taxon>
        <taxon>Dikarya</taxon>
        <taxon>Ascomycota</taxon>
        <taxon>Pezizomycotina</taxon>
        <taxon>Sordariomycetes</taxon>
        <taxon>Hypocreomycetidae</taxon>
        <taxon>Hypocreales</taxon>
        <taxon>Clavicipitaceae</taxon>
        <taxon>Claviceps</taxon>
    </lineage>
</organism>
<name>A0A9P7SSS9_9HYPO</name>
<protein>
    <submittedName>
        <fullName evidence="2">Uncharacterized protein</fullName>
    </submittedName>
</protein>
<evidence type="ECO:0000256" key="1">
    <source>
        <dbReference type="SAM" id="SignalP"/>
    </source>
</evidence>
<dbReference type="EMBL" id="SRPW01004509">
    <property type="protein sequence ID" value="KAG5981909.1"/>
    <property type="molecule type" value="Genomic_DNA"/>
</dbReference>
<feature type="signal peptide" evidence="1">
    <location>
        <begin position="1"/>
        <end position="17"/>
    </location>
</feature>
<keyword evidence="1" id="KW-0732">Signal</keyword>
<gene>
    <name evidence="2" type="ORF">E4U43_006514</name>
</gene>
<dbReference type="AlphaFoldDB" id="A0A9P7SSS9"/>
<reference evidence="2" key="1">
    <citation type="journal article" date="2020" name="bioRxiv">
        <title>Whole genome comparisons of ergot fungi reveals the divergence and evolution of species within the genus Claviceps are the result of varying mechanisms driving genome evolution and host range expansion.</title>
        <authorList>
            <person name="Wyka S.A."/>
            <person name="Mondo S.J."/>
            <person name="Liu M."/>
            <person name="Dettman J."/>
            <person name="Nalam V."/>
            <person name="Broders K.D."/>
        </authorList>
    </citation>
    <scope>NUCLEOTIDE SEQUENCE</scope>
    <source>
        <strain evidence="2">CCC 602</strain>
    </source>
</reference>
<proteinExistence type="predicted"/>
<evidence type="ECO:0000313" key="2">
    <source>
        <dbReference type="EMBL" id="KAG5981909.1"/>
    </source>
</evidence>
<sequence>MKTFLLVVSLLSLGASAVPGPELIVKNAVPVAERPVGPDVKMSKNLLVDVMQNLQRRCSCKPCWGGGVSCTPYQCECVGDYGCYKCWDGNYYCQPGPFTQDFCP</sequence>
<comment type="caution">
    <text evidence="2">The sequence shown here is derived from an EMBL/GenBank/DDBJ whole genome shotgun (WGS) entry which is preliminary data.</text>
</comment>
<feature type="chain" id="PRO_5040346821" evidence="1">
    <location>
        <begin position="18"/>
        <end position="104"/>
    </location>
</feature>
<dbReference type="OrthoDB" id="5232040at2759"/>